<name>A0A132NZG4_GIAIN</name>
<reference evidence="5 6" key="1">
    <citation type="journal article" date="2015" name="Mol. Biochem. Parasitol.">
        <title>Identification of polymorphic genes for use in assemblage B genotyping assays through comparative genomics of multiple assemblage B Giardia duodenalis isolates.</title>
        <authorList>
            <person name="Wielinga C."/>
            <person name="Thompson R.C."/>
            <person name="Monis P."/>
            <person name="Ryan U."/>
        </authorList>
    </citation>
    <scope>NUCLEOTIDE SEQUENCE [LARGE SCALE GENOMIC DNA]</scope>
    <source>
        <strain evidence="5 6">BAH15c1</strain>
    </source>
</reference>
<dbReference type="AlphaFoldDB" id="A0A132NZG4"/>
<sequence length="196" mass="21401">MAVSLGELPLQDGFLNAPIAGIVSETANVRSMSPKAITLKAGSVYISDGVMAKALWEAGYGQYVNRGANSTELILRPSEASYAVEYDGFPLQCDLDTPVKVTDWTPILTDYIIFKQLRLNHGLYPRNGVKFGCDYTVYRVPTPEQAHSDFLLQIVSGSSTGVASLCELAHRYHKSVMLASLIEGQPVIQVLDVYLV</sequence>
<keyword evidence="5" id="KW-0378">Hydrolase</keyword>
<evidence type="ECO:0000256" key="3">
    <source>
        <dbReference type="ARBA" id="ARBA00034031"/>
    </source>
</evidence>
<organism evidence="5 6">
    <name type="scientific">Giardia duodenalis assemblage B</name>
    <dbReference type="NCBI Taxonomy" id="1394984"/>
    <lineage>
        <taxon>Eukaryota</taxon>
        <taxon>Metamonada</taxon>
        <taxon>Diplomonadida</taxon>
        <taxon>Hexamitidae</taxon>
        <taxon>Giardiinae</taxon>
        <taxon>Giardia</taxon>
    </lineage>
</organism>
<protein>
    <recommendedName>
        <fullName evidence="2">tRNA-intron lyase</fullName>
        <ecNumber evidence="2">4.6.1.16</ecNumber>
    </recommendedName>
</protein>
<dbReference type="SUPFAM" id="SSF53032">
    <property type="entry name" value="tRNA-intron endonuclease catalytic domain-like"/>
    <property type="match status" value="1"/>
</dbReference>
<dbReference type="VEuPathDB" id="GiardiaDB:QR46_0549"/>
<gene>
    <name evidence="5" type="ORF">QR46_0549</name>
</gene>
<dbReference type="EC" id="4.6.1.16" evidence="2"/>
<evidence type="ECO:0000313" key="5">
    <source>
        <dbReference type="EMBL" id="KWX15455.1"/>
    </source>
</evidence>
<comment type="caution">
    <text evidence="5">The sequence shown here is derived from an EMBL/GenBank/DDBJ whole genome shotgun (WGS) entry which is preliminary data.</text>
</comment>
<dbReference type="GO" id="GO:0003676">
    <property type="term" value="F:nucleic acid binding"/>
    <property type="evidence" value="ECO:0007669"/>
    <property type="project" value="InterPro"/>
</dbReference>
<proteinExistence type="inferred from homology"/>
<evidence type="ECO:0000256" key="2">
    <source>
        <dbReference type="ARBA" id="ARBA00012573"/>
    </source>
</evidence>
<dbReference type="GO" id="GO:0000213">
    <property type="term" value="F:tRNA-intron lyase activity"/>
    <property type="evidence" value="ECO:0007669"/>
    <property type="project" value="UniProtKB-EC"/>
</dbReference>
<dbReference type="Proteomes" id="UP000070089">
    <property type="component" value="Unassembled WGS sequence"/>
</dbReference>
<dbReference type="Pfam" id="PF01974">
    <property type="entry name" value="tRNA_int_endo"/>
    <property type="match status" value="1"/>
</dbReference>
<dbReference type="Gene3D" id="3.40.1350.10">
    <property type="match status" value="1"/>
</dbReference>
<accession>A0A132NZG4</accession>
<evidence type="ECO:0000313" key="6">
    <source>
        <dbReference type="Proteomes" id="UP000070089"/>
    </source>
</evidence>
<dbReference type="GO" id="GO:0005634">
    <property type="term" value="C:nucleus"/>
    <property type="evidence" value="ECO:0007669"/>
    <property type="project" value="UniProtKB-ARBA"/>
</dbReference>
<keyword evidence="5" id="KW-0255">Endonuclease</keyword>
<evidence type="ECO:0000256" key="1">
    <source>
        <dbReference type="ARBA" id="ARBA00008078"/>
    </source>
</evidence>
<dbReference type="CDD" id="cd22363">
    <property type="entry name" value="tRNA-intron_lyase_C"/>
    <property type="match status" value="1"/>
</dbReference>
<dbReference type="InterPro" id="IPR006677">
    <property type="entry name" value="tRNA_intron_Endonuc_cat-like"/>
</dbReference>
<dbReference type="InterPro" id="IPR036167">
    <property type="entry name" value="tRNA_intron_Endo_cat-like_sf"/>
</dbReference>
<dbReference type="GO" id="GO:0006388">
    <property type="term" value="P:tRNA splicing, via endonucleolytic cleavage and ligation"/>
    <property type="evidence" value="ECO:0007669"/>
    <property type="project" value="InterPro"/>
</dbReference>
<dbReference type="InterPro" id="IPR011856">
    <property type="entry name" value="tRNA_endonuc-like_dom_sf"/>
</dbReference>
<comment type="similarity">
    <text evidence="1">Belongs to the tRNA-intron endonuclease family.</text>
</comment>
<comment type="catalytic activity">
    <reaction evidence="3">
        <text>pretRNA = a 3'-half-tRNA molecule with a 5'-OH end + a 5'-half-tRNA molecule with a 2',3'-cyclic phosphate end + an intron with a 2',3'-cyclic phosphate and a 5'-hydroxyl terminus.</text>
        <dbReference type="EC" id="4.6.1.16"/>
    </reaction>
</comment>
<feature type="domain" description="tRNA intron endonuclease catalytic" evidence="4">
    <location>
        <begin position="108"/>
        <end position="180"/>
    </location>
</feature>
<dbReference type="OrthoDB" id="10249562at2759"/>
<evidence type="ECO:0000259" key="4">
    <source>
        <dbReference type="Pfam" id="PF01974"/>
    </source>
</evidence>
<dbReference type="EMBL" id="JXTI01000008">
    <property type="protein sequence ID" value="KWX15455.1"/>
    <property type="molecule type" value="Genomic_DNA"/>
</dbReference>
<keyword evidence="5" id="KW-0540">Nuclease</keyword>